<feature type="compositionally biased region" description="Basic and acidic residues" evidence="15">
    <location>
        <begin position="514"/>
        <end position="525"/>
    </location>
</feature>
<keyword evidence="11" id="KW-0804">Transcription</keyword>
<evidence type="ECO:0000313" key="18">
    <source>
        <dbReference type="Proteomes" id="UP000193411"/>
    </source>
</evidence>
<dbReference type="STRING" id="765915.A0A1Y2HB35"/>
<comment type="subcellular location">
    <subcellularLocation>
        <location evidence="2">Nucleus</location>
    </subcellularLocation>
</comment>
<comment type="similarity">
    <text evidence="3">Belongs to the JHDM1 histone demethylase family.</text>
</comment>
<gene>
    <name evidence="17" type="ORF">BCR44DRAFT_73812</name>
</gene>
<feature type="domain" description="JmjC" evidence="16">
    <location>
        <begin position="146"/>
        <end position="302"/>
    </location>
</feature>
<organism evidence="17 18">
    <name type="scientific">Catenaria anguillulae PL171</name>
    <dbReference type="NCBI Taxonomy" id="765915"/>
    <lineage>
        <taxon>Eukaryota</taxon>
        <taxon>Fungi</taxon>
        <taxon>Fungi incertae sedis</taxon>
        <taxon>Blastocladiomycota</taxon>
        <taxon>Blastocladiomycetes</taxon>
        <taxon>Blastocladiales</taxon>
        <taxon>Catenariaceae</taxon>
        <taxon>Catenaria</taxon>
    </lineage>
</organism>
<keyword evidence="6" id="KW-0156">Chromatin regulator</keyword>
<evidence type="ECO:0000256" key="5">
    <source>
        <dbReference type="ARBA" id="ARBA00022723"/>
    </source>
</evidence>
<dbReference type="OrthoDB" id="5876800at2759"/>
<evidence type="ECO:0000256" key="4">
    <source>
        <dbReference type="ARBA" id="ARBA00013246"/>
    </source>
</evidence>
<dbReference type="PROSITE" id="PS51184">
    <property type="entry name" value="JMJC"/>
    <property type="match status" value="1"/>
</dbReference>
<dbReference type="Pfam" id="PF02373">
    <property type="entry name" value="JmjC"/>
    <property type="match status" value="1"/>
</dbReference>
<dbReference type="Proteomes" id="UP000193411">
    <property type="component" value="Unassembled WGS sequence"/>
</dbReference>
<evidence type="ECO:0000256" key="2">
    <source>
        <dbReference type="ARBA" id="ARBA00004123"/>
    </source>
</evidence>
<dbReference type="InterPro" id="IPR041070">
    <property type="entry name" value="JHD"/>
</dbReference>
<evidence type="ECO:0000256" key="11">
    <source>
        <dbReference type="ARBA" id="ARBA00023163"/>
    </source>
</evidence>
<evidence type="ECO:0000256" key="10">
    <source>
        <dbReference type="ARBA" id="ARBA00023015"/>
    </source>
</evidence>
<comment type="caution">
    <text evidence="17">The sequence shown here is derived from an EMBL/GenBank/DDBJ whole genome shotgun (WGS) entry which is preliminary data.</text>
</comment>
<dbReference type="EMBL" id="MCFL01000072">
    <property type="protein sequence ID" value="ORZ30903.1"/>
    <property type="molecule type" value="Genomic_DNA"/>
</dbReference>
<dbReference type="AlphaFoldDB" id="A0A1Y2HB35"/>
<evidence type="ECO:0000256" key="8">
    <source>
        <dbReference type="ARBA" id="ARBA00023002"/>
    </source>
</evidence>
<evidence type="ECO:0000256" key="3">
    <source>
        <dbReference type="ARBA" id="ARBA00008037"/>
    </source>
</evidence>
<keyword evidence="5" id="KW-0479">Metal-binding</keyword>
<evidence type="ECO:0000256" key="6">
    <source>
        <dbReference type="ARBA" id="ARBA00022853"/>
    </source>
</evidence>
<evidence type="ECO:0000256" key="9">
    <source>
        <dbReference type="ARBA" id="ARBA00023004"/>
    </source>
</evidence>
<accession>A0A1Y2HB35</accession>
<dbReference type="Pfam" id="PF17811">
    <property type="entry name" value="JHD"/>
    <property type="match status" value="1"/>
</dbReference>
<keyword evidence="10" id="KW-0805">Transcription regulation</keyword>
<evidence type="ECO:0000256" key="7">
    <source>
        <dbReference type="ARBA" id="ARBA00022964"/>
    </source>
</evidence>
<evidence type="ECO:0000313" key="17">
    <source>
        <dbReference type="EMBL" id="ORZ30903.1"/>
    </source>
</evidence>
<keyword evidence="7" id="KW-0223">Dioxygenase</keyword>
<dbReference type="GO" id="GO:0046872">
    <property type="term" value="F:metal ion binding"/>
    <property type="evidence" value="ECO:0007669"/>
    <property type="project" value="UniProtKB-KW"/>
</dbReference>
<protein>
    <recommendedName>
        <fullName evidence="4">[histone H3]-dimethyl-L-lysine(36) demethylase</fullName>
        <ecNumber evidence="4">1.14.11.27</ecNumber>
    </recommendedName>
    <alternativeName>
        <fullName evidence="13">[Histone-H3]-lysine-36 demethylase 1</fullName>
    </alternativeName>
</protein>
<dbReference type="SMART" id="SM00558">
    <property type="entry name" value="JmjC"/>
    <property type="match status" value="1"/>
</dbReference>
<evidence type="ECO:0000256" key="13">
    <source>
        <dbReference type="ARBA" id="ARBA00031083"/>
    </source>
</evidence>
<feature type="region of interest" description="Disordered" evidence="15">
    <location>
        <begin position="429"/>
        <end position="455"/>
    </location>
</feature>
<proteinExistence type="inferred from homology"/>
<keyword evidence="12" id="KW-0539">Nucleus</keyword>
<dbReference type="EC" id="1.14.11.27" evidence="4"/>
<evidence type="ECO:0000256" key="14">
    <source>
        <dbReference type="ARBA" id="ARBA00047915"/>
    </source>
</evidence>
<evidence type="ECO:0000256" key="12">
    <source>
        <dbReference type="ARBA" id="ARBA00023242"/>
    </source>
</evidence>
<keyword evidence="18" id="KW-1185">Reference proteome</keyword>
<comment type="cofactor">
    <cofactor evidence="1">
        <name>Fe(2+)</name>
        <dbReference type="ChEBI" id="CHEBI:29033"/>
    </cofactor>
</comment>
<dbReference type="PANTHER" id="PTHR23123">
    <property type="entry name" value="PHD/F-BOX CONTAINING PROTEIN"/>
    <property type="match status" value="1"/>
</dbReference>
<dbReference type="SUPFAM" id="SSF51197">
    <property type="entry name" value="Clavaminate synthase-like"/>
    <property type="match status" value="1"/>
</dbReference>
<comment type="catalytic activity">
    <reaction evidence="14">
        <text>N(6),N(6)-dimethyl-L-lysyl(36)-[histone H3] + 2 2-oxoglutarate + 2 O2 = L-lysyl(36)-[histone H3] + 2 formaldehyde + 2 succinate + 2 CO2</text>
        <dbReference type="Rhea" id="RHEA:42032"/>
        <dbReference type="Rhea" id="RHEA-COMP:9785"/>
        <dbReference type="Rhea" id="RHEA-COMP:9787"/>
        <dbReference type="ChEBI" id="CHEBI:15379"/>
        <dbReference type="ChEBI" id="CHEBI:16526"/>
        <dbReference type="ChEBI" id="CHEBI:16810"/>
        <dbReference type="ChEBI" id="CHEBI:16842"/>
        <dbReference type="ChEBI" id="CHEBI:29969"/>
        <dbReference type="ChEBI" id="CHEBI:30031"/>
        <dbReference type="ChEBI" id="CHEBI:61976"/>
        <dbReference type="EC" id="1.14.11.27"/>
    </reaction>
</comment>
<evidence type="ECO:0000256" key="15">
    <source>
        <dbReference type="SAM" id="MobiDB-lite"/>
    </source>
</evidence>
<sequence length="551" mass="61302">MWDKKGQEFNPRPLRNRAHVSYALMESAESSMGEEKWTSFLEKCRRKDLFSPHQLQVVRGSKVTTERLCYQFSEPFVVLDPPETLDMHLPPELTCEMVAELIGSDRPLSVIDVASQGEISMTLGEWTKALQSQYRPQIFNLISLEFSGTPLAQHVVRPRAVRDVDLVDLHWPFHRTVNHDIPCVKLYCLMSMAKSWTDFHIDMGGTSVFYHIVRGSKTFYFIRPTTANLAIYNTWMSSDTDDGLMRLVDETWEVQATAGQTLFIPSGWIHAVFTPSDSLVIGGNFLHARAIDIQLQIHSMEKKSGVGDKFLFPCFTDVQWYTATHYASVLESRPDRIDIPLAEQLLHLAAFLFDNNFARTAVAGASSSKSAVSELIKCAPPSDLARDPFVVVTMLTLGSLKVLNAWQQQVPVQIKTTIQQIVSMSSPQPRAFIGTGSHSNSPLPPPPPPVSSAKKRAYPQYLGHGEASRPAPSPPPQVLDATAKTSANPRAQLPVQETALRLFLHTQSNLASQGERHLTRPDAPPHVHPPAQVRQLVKREAGEDGSNDASA</sequence>
<keyword evidence="9" id="KW-0408">Iron</keyword>
<feature type="region of interest" description="Disordered" evidence="15">
    <location>
        <begin position="508"/>
        <end position="551"/>
    </location>
</feature>
<dbReference type="InterPro" id="IPR003347">
    <property type="entry name" value="JmjC_dom"/>
</dbReference>
<name>A0A1Y2HB35_9FUNG</name>
<dbReference type="Gene3D" id="2.60.120.650">
    <property type="entry name" value="Cupin"/>
    <property type="match status" value="1"/>
</dbReference>
<dbReference type="GO" id="GO:0140680">
    <property type="term" value="F:histone H3K36me/H3K36me2 demethylase activity"/>
    <property type="evidence" value="ECO:0007669"/>
    <property type="project" value="UniProtKB-EC"/>
</dbReference>
<dbReference type="InterPro" id="IPR050690">
    <property type="entry name" value="JHDM1_Histone_Demethylase"/>
</dbReference>
<reference evidence="17 18" key="1">
    <citation type="submission" date="2016-07" db="EMBL/GenBank/DDBJ databases">
        <title>Pervasive Adenine N6-methylation of Active Genes in Fungi.</title>
        <authorList>
            <consortium name="DOE Joint Genome Institute"/>
            <person name="Mondo S.J."/>
            <person name="Dannebaum R.O."/>
            <person name="Kuo R.C."/>
            <person name="Labutti K."/>
            <person name="Haridas S."/>
            <person name="Kuo A."/>
            <person name="Salamov A."/>
            <person name="Ahrendt S.R."/>
            <person name="Lipzen A."/>
            <person name="Sullivan W."/>
            <person name="Andreopoulos W.B."/>
            <person name="Clum A."/>
            <person name="Lindquist E."/>
            <person name="Daum C."/>
            <person name="Ramamoorthy G.K."/>
            <person name="Gryganskyi A."/>
            <person name="Culley D."/>
            <person name="Magnuson J.K."/>
            <person name="James T.Y."/>
            <person name="O'Malley M.A."/>
            <person name="Stajich J.E."/>
            <person name="Spatafora J.W."/>
            <person name="Visel A."/>
            <person name="Grigoriev I.V."/>
        </authorList>
    </citation>
    <scope>NUCLEOTIDE SEQUENCE [LARGE SCALE GENOMIC DNA]</scope>
    <source>
        <strain evidence="17 18">PL171</strain>
    </source>
</reference>
<keyword evidence="8" id="KW-0560">Oxidoreductase</keyword>
<evidence type="ECO:0000256" key="1">
    <source>
        <dbReference type="ARBA" id="ARBA00001954"/>
    </source>
</evidence>
<dbReference type="GO" id="GO:0005634">
    <property type="term" value="C:nucleus"/>
    <property type="evidence" value="ECO:0007669"/>
    <property type="project" value="UniProtKB-SubCell"/>
</dbReference>
<evidence type="ECO:0000259" key="16">
    <source>
        <dbReference type="PROSITE" id="PS51184"/>
    </source>
</evidence>